<protein>
    <submittedName>
        <fullName evidence="1">Uncharacterized protein</fullName>
    </submittedName>
</protein>
<sequence length="128" mass="14732">MLQTRRHLCTVHPRCTGLQEGQQVNSEDSSRLHRPYDPGAHLPYSHWPAIQRLQLEESALLRSPLVTSVIHWRYTANPPYRQATTKVSDHGYPASFHVKGRQQPCIWFLPSGRRTMRALSPITPEGRQ</sequence>
<evidence type="ECO:0000313" key="2">
    <source>
        <dbReference type="Proteomes" id="UP001066276"/>
    </source>
</evidence>
<gene>
    <name evidence="1" type="ORF">NDU88_001150</name>
</gene>
<reference evidence="1" key="1">
    <citation type="journal article" date="2022" name="bioRxiv">
        <title>Sequencing and chromosome-scale assembly of the giantPleurodeles waltlgenome.</title>
        <authorList>
            <person name="Brown T."/>
            <person name="Elewa A."/>
            <person name="Iarovenko S."/>
            <person name="Subramanian E."/>
            <person name="Araus A.J."/>
            <person name="Petzold A."/>
            <person name="Susuki M."/>
            <person name="Suzuki K.-i.T."/>
            <person name="Hayashi T."/>
            <person name="Toyoda A."/>
            <person name="Oliveira C."/>
            <person name="Osipova E."/>
            <person name="Leigh N.D."/>
            <person name="Simon A."/>
            <person name="Yun M.H."/>
        </authorList>
    </citation>
    <scope>NUCLEOTIDE SEQUENCE</scope>
    <source>
        <strain evidence="1">20211129_DDA</strain>
        <tissue evidence="1">Liver</tissue>
    </source>
</reference>
<comment type="caution">
    <text evidence="1">The sequence shown here is derived from an EMBL/GenBank/DDBJ whole genome shotgun (WGS) entry which is preliminary data.</text>
</comment>
<organism evidence="1 2">
    <name type="scientific">Pleurodeles waltl</name>
    <name type="common">Iberian ribbed newt</name>
    <dbReference type="NCBI Taxonomy" id="8319"/>
    <lineage>
        <taxon>Eukaryota</taxon>
        <taxon>Metazoa</taxon>
        <taxon>Chordata</taxon>
        <taxon>Craniata</taxon>
        <taxon>Vertebrata</taxon>
        <taxon>Euteleostomi</taxon>
        <taxon>Amphibia</taxon>
        <taxon>Batrachia</taxon>
        <taxon>Caudata</taxon>
        <taxon>Salamandroidea</taxon>
        <taxon>Salamandridae</taxon>
        <taxon>Pleurodelinae</taxon>
        <taxon>Pleurodeles</taxon>
    </lineage>
</organism>
<name>A0AAV7KQP7_PLEWA</name>
<dbReference type="EMBL" id="JANPWB010000016">
    <property type="protein sequence ID" value="KAJ1080962.1"/>
    <property type="molecule type" value="Genomic_DNA"/>
</dbReference>
<dbReference type="Proteomes" id="UP001066276">
    <property type="component" value="Chromosome 12"/>
</dbReference>
<accession>A0AAV7KQP7</accession>
<proteinExistence type="predicted"/>
<evidence type="ECO:0000313" key="1">
    <source>
        <dbReference type="EMBL" id="KAJ1080962.1"/>
    </source>
</evidence>
<keyword evidence="2" id="KW-1185">Reference proteome</keyword>
<dbReference type="AlphaFoldDB" id="A0AAV7KQP7"/>